<keyword evidence="1" id="KW-1015">Disulfide bond</keyword>
<dbReference type="PANTHER" id="PTHR23037">
    <property type="entry name" value="CYTOKINE RECEPTOR"/>
    <property type="match status" value="1"/>
</dbReference>
<evidence type="ECO:0000313" key="5">
    <source>
        <dbReference type="Proteomes" id="UP000314294"/>
    </source>
</evidence>
<dbReference type="EMBL" id="SRLO01000795">
    <property type="protein sequence ID" value="TNN46333.1"/>
    <property type="molecule type" value="Genomic_DNA"/>
</dbReference>
<feature type="signal peptide" evidence="3">
    <location>
        <begin position="1"/>
        <end position="24"/>
    </location>
</feature>
<organism evidence="4 5">
    <name type="scientific">Liparis tanakae</name>
    <name type="common">Tanaka's snailfish</name>
    <dbReference type="NCBI Taxonomy" id="230148"/>
    <lineage>
        <taxon>Eukaryota</taxon>
        <taxon>Metazoa</taxon>
        <taxon>Chordata</taxon>
        <taxon>Craniata</taxon>
        <taxon>Vertebrata</taxon>
        <taxon>Euteleostomi</taxon>
        <taxon>Actinopterygii</taxon>
        <taxon>Neopterygii</taxon>
        <taxon>Teleostei</taxon>
        <taxon>Neoteleostei</taxon>
        <taxon>Acanthomorphata</taxon>
        <taxon>Eupercaria</taxon>
        <taxon>Perciformes</taxon>
        <taxon>Cottioidei</taxon>
        <taxon>Cottales</taxon>
        <taxon>Liparidae</taxon>
        <taxon>Liparis</taxon>
    </lineage>
</organism>
<keyword evidence="2" id="KW-1133">Transmembrane helix</keyword>
<evidence type="ECO:0000313" key="4">
    <source>
        <dbReference type="EMBL" id="TNN46333.1"/>
    </source>
</evidence>
<evidence type="ECO:0000256" key="3">
    <source>
        <dbReference type="SAM" id="SignalP"/>
    </source>
</evidence>
<proteinExistence type="predicted"/>
<feature type="transmembrane region" description="Helical" evidence="2">
    <location>
        <begin position="314"/>
        <end position="335"/>
    </location>
</feature>
<dbReference type="GO" id="GO:0009897">
    <property type="term" value="C:external side of plasma membrane"/>
    <property type="evidence" value="ECO:0007669"/>
    <property type="project" value="TreeGrafter"/>
</dbReference>
<evidence type="ECO:0008006" key="6">
    <source>
        <dbReference type="Google" id="ProtNLM"/>
    </source>
</evidence>
<evidence type="ECO:0000256" key="2">
    <source>
        <dbReference type="SAM" id="Phobius"/>
    </source>
</evidence>
<gene>
    <name evidence="4" type="ORF">EYF80_043482</name>
</gene>
<accession>A0A4Z2G0C3</accession>
<dbReference type="GO" id="GO:0004896">
    <property type="term" value="F:cytokine receptor activity"/>
    <property type="evidence" value="ECO:0007669"/>
    <property type="project" value="TreeGrafter"/>
</dbReference>
<dbReference type="OrthoDB" id="9940625at2759"/>
<keyword evidence="3" id="KW-0732">Signal</keyword>
<dbReference type="InterPro" id="IPR013783">
    <property type="entry name" value="Ig-like_fold"/>
</dbReference>
<reference evidence="4 5" key="1">
    <citation type="submission" date="2019-03" db="EMBL/GenBank/DDBJ databases">
        <title>First draft genome of Liparis tanakae, snailfish: a comprehensive survey of snailfish specific genes.</title>
        <authorList>
            <person name="Kim W."/>
            <person name="Song I."/>
            <person name="Jeong J.-H."/>
            <person name="Kim D."/>
            <person name="Kim S."/>
            <person name="Ryu S."/>
            <person name="Song J.Y."/>
            <person name="Lee S.K."/>
        </authorList>
    </citation>
    <scope>NUCLEOTIDE SEQUENCE [LARGE SCALE GENOMIC DNA]</scope>
    <source>
        <tissue evidence="4">Muscle</tissue>
    </source>
</reference>
<comment type="caution">
    <text evidence="4">The sequence shown here is derived from an EMBL/GenBank/DDBJ whole genome shotgun (WGS) entry which is preliminary data.</text>
</comment>
<dbReference type="Proteomes" id="UP000314294">
    <property type="component" value="Unassembled WGS sequence"/>
</dbReference>
<sequence length="397" mass="44148">MTSPAQRVASLACAAVIMLVRCNAERLPPPAGLSYRWVDAFTVTVSWPEPRGLPAGGVRYKYRLEDPESPMERTKLRYFSVNLLTEDAGSGSWTYLVWTDGEYQEESIKVNTTIESPKPRAQVKDVQCFVNLDNETKAKEMNCSWEPGDRALNLSFRTCGYTLRSIVALKTCERPYGDARRSGCYLKADGVSNNVCALLESEAGLSTFRVAPMIDPPELSIGEEEGVLKLSWTLPPILKDHPRIFSVCYRKCGRAEVCQNYTTRGEPASMPYDRSCRYGLRSRVRTGPSVPPIFSRFGPVVFYGTDQPAEKTSLVVAVVLPLILSVCIFLSCYCFRRHSSILCPVIPDPSVIFKEMVMNGNKDLKTTMGSLYTPVPERVESCKVDSVENSAVVPLTS</sequence>
<feature type="chain" id="PRO_5021429612" description="Fibronectin type-III domain-containing protein" evidence="3">
    <location>
        <begin position="25"/>
        <end position="397"/>
    </location>
</feature>
<protein>
    <recommendedName>
        <fullName evidence="6">Fibronectin type-III domain-containing protein</fullName>
    </recommendedName>
</protein>
<keyword evidence="5" id="KW-1185">Reference proteome</keyword>
<evidence type="ECO:0000256" key="1">
    <source>
        <dbReference type="ARBA" id="ARBA00023157"/>
    </source>
</evidence>
<name>A0A4Z2G0C3_9TELE</name>
<dbReference type="Gene3D" id="2.60.40.10">
    <property type="entry name" value="Immunoglobulins"/>
    <property type="match status" value="1"/>
</dbReference>
<keyword evidence="2" id="KW-0472">Membrane</keyword>
<dbReference type="PANTHER" id="PTHR23037:SF28">
    <property type="entry name" value="ERYTHROPOIETIN RECEPTOR"/>
    <property type="match status" value="1"/>
</dbReference>
<keyword evidence="2" id="KW-0812">Transmembrane</keyword>
<dbReference type="AlphaFoldDB" id="A0A4Z2G0C3"/>